<accession>A0A1F7X2X4</accession>
<dbReference type="PANTHER" id="PTHR11229">
    <property type="entry name" value="50S RIBOSOMAL PROTEIN L3"/>
    <property type="match status" value="1"/>
</dbReference>
<keyword evidence="4 7" id="KW-0689">Ribosomal protein</keyword>
<comment type="caution">
    <text evidence="9">The sequence shown here is derived from an EMBL/GenBank/DDBJ whole genome shotgun (WGS) entry which is preliminary data.</text>
</comment>
<proteinExistence type="inferred from homology"/>
<evidence type="ECO:0000256" key="7">
    <source>
        <dbReference type="HAMAP-Rule" id="MF_01325"/>
    </source>
</evidence>
<reference evidence="9 10" key="1">
    <citation type="journal article" date="2016" name="Nat. Commun.">
        <title>Thousands of microbial genomes shed light on interconnected biogeochemical processes in an aquifer system.</title>
        <authorList>
            <person name="Anantharaman K."/>
            <person name="Brown C.T."/>
            <person name="Hug L.A."/>
            <person name="Sharon I."/>
            <person name="Castelle C.J."/>
            <person name="Probst A.J."/>
            <person name="Thomas B.C."/>
            <person name="Singh A."/>
            <person name="Wilkins M.J."/>
            <person name="Karaoz U."/>
            <person name="Brodie E.L."/>
            <person name="Williams K.H."/>
            <person name="Hubbard S.S."/>
            <person name="Banfield J.F."/>
        </authorList>
    </citation>
    <scope>NUCLEOTIDE SEQUENCE [LARGE SCALE GENOMIC DNA]</scope>
</reference>
<keyword evidence="3 7" id="KW-0694">RNA-binding</keyword>
<dbReference type="PANTHER" id="PTHR11229:SF16">
    <property type="entry name" value="LARGE RIBOSOMAL SUBUNIT PROTEIN UL3C"/>
    <property type="match status" value="1"/>
</dbReference>
<organism evidence="9 10">
    <name type="scientific">Candidatus Woesebacteria bacterium RBG_13_34_9</name>
    <dbReference type="NCBI Taxonomy" id="1802477"/>
    <lineage>
        <taxon>Bacteria</taxon>
        <taxon>Candidatus Woeseibacteriota</taxon>
    </lineage>
</organism>
<protein>
    <recommendedName>
        <fullName evidence="6 7">Large ribosomal subunit protein uL3</fullName>
    </recommendedName>
</protein>
<evidence type="ECO:0000256" key="5">
    <source>
        <dbReference type="ARBA" id="ARBA00023274"/>
    </source>
</evidence>
<dbReference type="InterPro" id="IPR019927">
    <property type="entry name" value="Ribosomal_uL3_bac/org-type"/>
</dbReference>
<evidence type="ECO:0000313" key="9">
    <source>
        <dbReference type="EMBL" id="OGM09432.1"/>
    </source>
</evidence>
<dbReference type="HAMAP" id="MF_01325_B">
    <property type="entry name" value="Ribosomal_uL3_B"/>
    <property type="match status" value="1"/>
</dbReference>
<evidence type="ECO:0000256" key="2">
    <source>
        <dbReference type="ARBA" id="ARBA00022730"/>
    </source>
</evidence>
<dbReference type="GO" id="GO:0019843">
    <property type="term" value="F:rRNA binding"/>
    <property type="evidence" value="ECO:0007669"/>
    <property type="project" value="UniProtKB-UniRule"/>
</dbReference>
<dbReference type="SUPFAM" id="SSF50447">
    <property type="entry name" value="Translation proteins"/>
    <property type="match status" value="1"/>
</dbReference>
<keyword evidence="5 7" id="KW-0687">Ribonucleoprotein</keyword>
<keyword evidence="2 7" id="KW-0699">rRNA-binding</keyword>
<dbReference type="FunFam" id="2.40.30.10:FF:000004">
    <property type="entry name" value="50S ribosomal protein L3"/>
    <property type="match status" value="1"/>
</dbReference>
<name>A0A1F7X2X4_9BACT</name>
<comment type="function">
    <text evidence="7">One of the primary rRNA binding proteins, it binds directly near the 3'-end of the 23S rRNA, where it nucleates assembly of the 50S subunit.</text>
</comment>
<comment type="subunit">
    <text evidence="7">Part of the 50S ribosomal subunit. Forms a cluster with proteins L14 and L19.</text>
</comment>
<dbReference type="Pfam" id="PF00297">
    <property type="entry name" value="Ribosomal_L3"/>
    <property type="match status" value="1"/>
</dbReference>
<dbReference type="Gene3D" id="3.30.160.810">
    <property type="match status" value="1"/>
</dbReference>
<evidence type="ECO:0000313" key="10">
    <source>
        <dbReference type="Proteomes" id="UP000179219"/>
    </source>
</evidence>
<feature type="region of interest" description="Disordered" evidence="8">
    <location>
        <begin position="224"/>
        <end position="250"/>
    </location>
</feature>
<feature type="compositionally biased region" description="Basic and acidic residues" evidence="8">
    <location>
        <begin position="235"/>
        <end position="250"/>
    </location>
</feature>
<dbReference type="InterPro" id="IPR009000">
    <property type="entry name" value="Transl_B-barrel_sf"/>
</dbReference>
<evidence type="ECO:0000256" key="1">
    <source>
        <dbReference type="ARBA" id="ARBA00006540"/>
    </source>
</evidence>
<evidence type="ECO:0000256" key="6">
    <source>
        <dbReference type="ARBA" id="ARBA00035243"/>
    </source>
</evidence>
<comment type="similarity">
    <text evidence="1 7">Belongs to the universal ribosomal protein uL3 family.</text>
</comment>
<dbReference type="GO" id="GO:0003735">
    <property type="term" value="F:structural constituent of ribosome"/>
    <property type="evidence" value="ECO:0007669"/>
    <property type="project" value="UniProtKB-UniRule"/>
</dbReference>
<dbReference type="EMBL" id="MGFP01000023">
    <property type="protein sequence ID" value="OGM09432.1"/>
    <property type="molecule type" value="Genomic_DNA"/>
</dbReference>
<gene>
    <name evidence="7" type="primary">rplC</name>
    <name evidence="9" type="ORF">A2159_00665</name>
</gene>
<dbReference type="Gene3D" id="2.40.30.10">
    <property type="entry name" value="Translation factors"/>
    <property type="match status" value="1"/>
</dbReference>
<evidence type="ECO:0000256" key="3">
    <source>
        <dbReference type="ARBA" id="ARBA00022884"/>
    </source>
</evidence>
<dbReference type="NCBIfam" id="TIGR03625">
    <property type="entry name" value="L3_bact"/>
    <property type="match status" value="1"/>
</dbReference>
<dbReference type="AlphaFoldDB" id="A0A1F7X2X4"/>
<dbReference type="GO" id="GO:0022625">
    <property type="term" value="C:cytosolic large ribosomal subunit"/>
    <property type="evidence" value="ECO:0007669"/>
    <property type="project" value="TreeGrafter"/>
</dbReference>
<sequence length="250" mass="27869">MINTLLGLKEKMSHTFVETTRVPITWIKLGPCVVTQIKSEKKDGYWSVQLGFEEKRIKNVTKPIQGHIKAAYKDGKKAARFLREVKSYKEPDLKVGDIISFSDIFKKGDVVSVTGKTKGKGFAGVVKRWRFAGGPRTHGQSDRERAPGSIGQRTTPGRVYKGKRMAGRMGQNRITIKNLIIADVDKEKGWVAISGSIPGSTGDLVIIHKIAEGKLEELVEEAPKVEIQQEEEPSDKDTKQVEVKQEEVKN</sequence>
<evidence type="ECO:0000256" key="8">
    <source>
        <dbReference type="SAM" id="MobiDB-lite"/>
    </source>
</evidence>
<dbReference type="GO" id="GO:0006412">
    <property type="term" value="P:translation"/>
    <property type="evidence" value="ECO:0007669"/>
    <property type="project" value="UniProtKB-UniRule"/>
</dbReference>
<feature type="region of interest" description="Disordered" evidence="8">
    <location>
        <begin position="133"/>
        <end position="156"/>
    </location>
</feature>
<dbReference type="Proteomes" id="UP000179219">
    <property type="component" value="Unassembled WGS sequence"/>
</dbReference>
<evidence type="ECO:0000256" key="4">
    <source>
        <dbReference type="ARBA" id="ARBA00022980"/>
    </source>
</evidence>
<dbReference type="InterPro" id="IPR000597">
    <property type="entry name" value="Ribosomal_uL3"/>
</dbReference>